<sequence length="117" mass="13135">MFGLRLLGLLIGLGVCTQVQAEACAVYSAKAEEPLIRCQQNRSIPPHLFRSGFCVAQPEGHHVNSKLMAQCPLGFQAACRNAQVGNTTYRQDVFYYANQIPAHVQQDCKRRRGVWMR</sequence>
<dbReference type="Proteomes" id="UP000319627">
    <property type="component" value="Unassembled WGS sequence"/>
</dbReference>
<dbReference type="EMBL" id="VLKG01000011">
    <property type="protein sequence ID" value="TWH64280.1"/>
    <property type="molecule type" value="Genomic_DNA"/>
</dbReference>
<evidence type="ECO:0008006" key="4">
    <source>
        <dbReference type="Google" id="ProtNLM"/>
    </source>
</evidence>
<accession>A0A562HZU2</accession>
<feature type="chain" id="PRO_5021910206" description="NADH:ubiquinone oxidoreductase" evidence="1">
    <location>
        <begin position="22"/>
        <end position="117"/>
    </location>
</feature>
<feature type="signal peptide" evidence="1">
    <location>
        <begin position="1"/>
        <end position="21"/>
    </location>
</feature>
<reference evidence="2 3" key="1">
    <citation type="submission" date="2019-07" db="EMBL/GenBank/DDBJ databases">
        <title>Genomic Encyclopedia of Type Strains, Phase I: the one thousand microbial genomes (KMG-I) project.</title>
        <authorList>
            <person name="Kyrpides N."/>
        </authorList>
    </citation>
    <scope>NUCLEOTIDE SEQUENCE [LARGE SCALE GENOMIC DNA]</scope>
    <source>
        <strain evidence="2 3">DSM 375</strain>
    </source>
</reference>
<proteinExistence type="predicted"/>
<keyword evidence="3" id="KW-1185">Reference proteome</keyword>
<organism evidence="2 3">
    <name type="scientific">Azomonas agilis</name>
    <dbReference type="NCBI Taxonomy" id="116849"/>
    <lineage>
        <taxon>Bacteria</taxon>
        <taxon>Pseudomonadati</taxon>
        <taxon>Pseudomonadota</taxon>
        <taxon>Gammaproteobacteria</taxon>
        <taxon>Pseudomonadales</taxon>
        <taxon>Pseudomonadaceae</taxon>
        <taxon>Azomonas</taxon>
    </lineage>
</organism>
<comment type="caution">
    <text evidence="2">The sequence shown here is derived from an EMBL/GenBank/DDBJ whole genome shotgun (WGS) entry which is preliminary data.</text>
</comment>
<gene>
    <name evidence="2" type="ORF">LX59_02687</name>
</gene>
<dbReference type="AlphaFoldDB" id="A0A562HZU2"/>
<evidence type="ECO:0000313" key="2">
    <source>
        <dbReference type="EMBL" id="TWH64280.1"/>
    </source>
</evidence>
<keyword evidence="1" id="KW-0732">Signal</keyword>
<evidence type="ECO:0000256" key="1">
    <source>
        <dbReference type="SAM" id="SignalP"/>
    </source>
</evidence>
<evidence type="ECO:0000313" key="3">
    <source>
        <dbReference type="Proteomes" id="UP000319627"/>
    </source>
</evidence>
<dbReference type="OrthoDB" id="7013721at2"/>
<protein>
    <recommendedName>
        <fullName evidence="4">NADH:ubiquinone oxidoreductase</fullName>
    </recommendedName>
</protein>
<dbReference type="RefSeq" id="WP_144572642.1">
    <property type="nucleotide sequence ID" value="NZ_VLKG01000011.1"/>
</dbReference>
<name>A0A562HZU2_9GAMM</name>